<sequence length="172" mass="18041">MSEPFIGEIRIVGWNFAPSQWAFCHGQLMNIQQNTALFALLGVTYGGNGTTTFGLPDLRGRAPVHQGTGAGLTPRTLGEQGGVEAVTLIGTELPTHTHQARASTVDGTLDSPSGAYWAPWSDTPYVGGPVARVPMNQAAVVPAGSGQPHENRSPYLALNFVIALSGIFPTTS</sequence>
<organism evidence="2 3">
    <name type="scientific">Virgisporangium ochraceum</name>
    <dbReference type="NCBI Taxonomy" id="65505"/>
    <lineage>
        <taxon>Bacteria</taxon>
        <taxon>Bacillati</taxon>
        <taxon>Actinomycetota</taxon>
        <taxon>Actinomycetes</taxon>
        <taxon>Micromonosporales</taxon>
        <taxon>Micromonosporaceae</taxon>
        <taxon>Virgisporangium</taxon>
    </lineage>
</organism>
<evidence type="ECO:0000313" key="3">
    <source>
        <dbReference type="Proteomes" id="UP000635606"/>
    </source>
</evidence>
<dbReference type="InterPro" id="IPR037053">
    <property type="entry name" value="Phage_tail_collar_dom_sf"/>
</dbReference>
<reference evidence="2" key="1">
    <citation type="submission" date="2021-01" db="EMBL/GenBank/DDBJ databases">
        <title>Whole genome shotgun sequence of Virgisporangium ochraceum NBRC 16418.</title>
        <authorList>
            <person name="Komaki H."/>
            <person name="Tamura T."/>
        </authorList>
    </citation>
    <scope>NUCLEOTIDE SEQUENCE</scope>
    <source>
        <strain evidence="2">NBRC 16418</strain>
    </source>
</reference>
<evidence type="ECO:0000313" key="2">
    <source>
        <dbReference type="EMBL" id="GIJ74767.1"/>
    </source>
</evidence>
<proteinExistence type="predicted"/>
<comment type="caution">
    <text evidence="2">The sequence shown here is derived from an EMBL/GenBank/DDBJ whole genome shotgun (WGS) entry which is preliminary data.</text>
</comment>
<dbReference type="Pfam" id="PF07484">
    <property type="entry name" value="Collar"/>
    <property type="match status" value="1"/>
</dbReference>
<dbReference type="InterPro" id="IPR011083">
    <property type="entry name" value="Phage_tail_collar_dom"/>
</dbReference>
<protein>
    <submittedName>
        <fullName evidence="2">Tail Collar domain-containing protein</fullName>
    </submittedName>
</protein>
<dbReference type="EMBL" id="BOPH01000143">
    <property type="protein sequence ID" value="GIJ74767.1"/>
    <property type="molecule type" value="Genomic_DNA"/>
</dbReference>
<accession>A0A8J4A571</accession>
<name>A0A8J4A571_9ACTN</name>
<dbReference type="AlphaFoldDB" id="A0A8J4A571"/>
<dbReference type="SUPFAM" id="SSF88874">
    <property type="entry name" value="Receptor-binding domain of short tail fibre protein gp12"/>
    <property type="match status" value="1"/>
</dbReference>
<dbReference type="Gene3D" id="3.90.1340.10">
    <property type="entry name" value="Phage tail collar domain"/>
    <property type="match status" value="1"/>
</dbReference>
<dbReference type="RefSeq" id="WP_203934559.1">
    <property type="nucleotide sequence ID" value="NZ_BOPH01000143.1"/>
</dbReference>
<keyword evidence="3" id="KW-1185">Reference proteome</keyword>
<dbReference type="Proteomes" id="UP000635606">
    <property type="component" value="Unassembled WGS sequence"/>
</dbReference>
<evidence type="ECO:0000259" key="1">
    <source>
        <dbReference type="Pfam" id="PF07484"/>
    </source>
</evidence>
<gene>
    <name evidence="2" type="ORF">Voc01_096840</name>
</gene>
<feature type="domain" description="Phage tail collar" evidence="1">
    <location>
        <begin position="7"/>
        <end position="63"/>
    </location>
</feature>